<keyword evidence="3" id="KW-0413">Isomerase</keyword>
<dbReference type="PANTHER" id="PTHR30511">
    <property type="entry name" value="ALANINE RACEMASE"/>
    <property type="match status" value="1"/>
</dbReference>
<name>A0ABN2QGE3_9MICO</name>
<gene>
    <name evidence="5" type="ORF">GCM10009776_11870</name>
</gene>
<dbReference type="EMBL" id="BAAAOG010000001">
    <property type="protein sequence ID" value="GAA1951535.1"/>
    <property type="molecule type" value="Genomic_DNA"/>
</dbReference>
<proteinExistence type="predicted"/>
<dbReference type="SMART" id="SM01005">
    <property type="entry name" value="Ala_racemase_C"/>
    <property type="match status" value="1"/>
</dbReference>
<accession>A0ABN2QGE3</accession>
<dbReference type="Gene3D" id="2.40.37.10">
    <property type="entry name" value="Lyase, Ornithine Decarboxylase, Chain A, domain 1"/>
    <property type="match status" value="1"/>
</dbReference>
<protein>
    <recommendedName>
        <fullName evidence="4">Alanine racemase C-terminal domain-containing protein</fullName>
    </recommendedName>
</protein>
<organism evidence="5 6">
    <name type="scientific">Microbacterium deminutum</name>
    <dbReference type="NCBI Taxonomy" id="344164"/>
    <lineage>
        <taxon>Bacteria</taxon>
        <taxon>Bacillati</taxon>
        <taxon>Actinomycetota</taxon>
        <taxon>Actinomycetes</taxon>
        <taxon>Micrococcales</taxon>
        <taxon>Microbacteriaceae</taxon>
        <taxon>Microbacterium</taxon>
    </lineage>
</organism>
<keyword evidence="2" id="KW-0663">Pyridoxal phosphate</keyword>
<evidence type="ECO:0000259" key="4">
    <source>
        <dbReference type="SMART" id="SM01005"/>
    </source>
</evidence>
<dbReference type="InterPro" id="IPR009006">
    <property type="entry name" value="Ala_racemase/Decarboxylase_C"/>
</dbReference>
<feature type="domain" description="Alanine racemase C-terminal" evidence="4">
    <location>
        <begin position="105"/>
        <end position="232"/>
    </location>
</feature>
<evidence type="ECO:0000256" key="3">
    <source>
        <dbReference type="ARBA" id="ARBA00023235"/>
    </source>
</evidence>
<dbReference type="InterPro" id="IPR011079">
    <property type="entry name" value="Ala_racemase_C"/>
</dbReference>
<comment type="cofactor">
    <cofactor evidence="1">
        <name>pyridoxal 5'-phosphate</name>
        <dbReference type="ChEBI" id="CHEBI:597326"/>
    </cofactor>
</comment>
<dbReference type="Proteomes" id="UP001499933">
    <property type="component" value="Unassembled WGS sequence"/>
</dbReference>
<keyword evidence="6" id="KW-1185">Reference proteome</keyword>
<reference evidence="5 6" key="1">
    <citation type="journal article" date="2019" name="Int. J. Syst. Evol. Microbiol.">
        <title>The Global Catalogue of Microorganisms (GCM) 10K type strain sequencing project: providing services to taxonomists for standard genome sequencing and annotation.</title>
        <authorList>
            <consortium name="The Broad Institute Genomics Platform"/>
            <consortium name="The Broad Institute Genome Sequencing Center for Infectious Disease"/>
            <person name="Wu L."/>
            <person name="Ma J."/>
        </authorList>
    </citation>
    <scope>NUCLEOTIDE SEQUENCE [LARGE SCALE GENOMIC DNA]</scope>
    <source>
        <strain evidence="5 6">JCM 14901</strain>
    </source>
</reference>
<sequence>MLRDEGSGVPDSLDGVTAADMDASAPAASARSAPVARIFHDALRHNAAVLALPAGTVVGLPADAYGHGWAEVTRTLAASGVSADADAESPFAEELLGLTRGFHPVMRLSGTVLAVKPLLTGEGVSYGYTHRARQDTSVALVVGGYAQGIVRALGNQAEVSIAGERHPIIGRVAMDVCVVDIGSAHVQRGDQVVFFGDPGAGDPSITEWVDATGLTARELATTVGLRAVREHRP</sequence>
<dbReference type="InterPro" id="IPR000821">
    <property type="entry name" value="Ala_racemase"/>
</dbReference>
<evidence type="ECO:0000256" key="2">
    <source>
        <dbReference type="ARBA" id="ARBA00022898"/>
    </source>
</evidence>
<evidence type="ECO:0000313" key="6">
    <source>
        <dbReference type="Proteomes" id="UP001499933"/>
    </source>
</evidence>
<evidence type="ECO:0000313" key="5">
    <source>
        <dbReference type="EMBL" id="GAA1951535.1"/>
    </source>
</evidence>
<dbReference type="Pfam" id="PF00842">
    <property type="entry name" value="Ala_racemase_C"/>
    <property type="match status" value="1"/>
</dbReference>
<comment type="caution">
    <text evidence="5">The sequence shown here is derived from an EMBL/GenBank/DDBJ whole genome shotgun (WGS) entry which is preliminary data.</text>
</comment>
<dbReference type="SUPFAM" id="SSF50621">
    <property type="entry name" value="Alanine racemase C-terminal domain-like"/>
    <property type="match status" value="1"/>
</dbReference>
<dbReference type="PANTHER" id="PTHR30511:SF0">
    <property type="entry name" value="ALANINE RACEMASE, CATABOLIC-RELATED"/>
    <property type="match status" value="1"/>
</dbReference>
<evidence type="ECO:0000256" key="1">
    <source>
        <dbReference type="ARBA" id="ARBA00001933"/>
    </source>
</evidence>